<dbReference type="Pfam" id="PF04261">
    <property type="entry name" value="Dyp_perox_N"/>
    <property type="match status" value="1"/>
</dbReference>
<dbReference type="InterPro" id="IPR011008">
    <property type="entry name" value="Dimeric_a/b-barrel"/>
</dbReference>
<dbReference type="SUPFAM" id="SSF54909">
    <property type="entry name" value="Dimeric alpha+beta barrel"/>
    <property type="match status" value="1"/>
</dbReference>
<dbReference type="RefSeq" id="WP_025402979.1">
    <property type="nucleotide sequence ID" value="NZ_CBCRUA010000039.1"/>
</dbReference>
<keyword evidence="5 13" id="KW-0732">Signal</keyword>
<keyword evidence="7 13" id="KW-0408">Iron</keyword>
<sequence length="418" mass="45384">MTNNTPSRRTFLTGLGLGAGAGALAAGTGVWAATDRAGATPSDTVPFYGMHQAGIDTSQQEHLHIIALDVTTKDRAALKAMLDRWTDMSARMTQGLPAAGNDESHGASRPETEASLYTVPEDSGEATDLGAANLTITIGYGPSLFDRRFGLDGRRPKNLDVLPTFPGDQLQDRLCDGDIVVQACANDPQVAVHAIRNLVRAGSGVVDVRWSQLGYGRASSTSTEQQTPRNLFGFKDGTRNIHAEESGEMDSHVWSDEPGWMNGGSYLCARRVRMLLELWDRQSMKDQQDTFGRYKGNGAPLGTNDEFADVPFDLVMGRSPAIPTTSHTFLAHPRNNNGARMLRRAYNFIEGSDNFGHLSAGLFFIAFVANPATGFIPVQMALSRNDKMNEYVRYESSAVFACPAGLREGQKWGDQLFG</sequence>
<dbReference type="NCBIfam" id="TIGR01413">
    <property type="entry name" value="Dyp_perox_fam"/>
    <property type="match status" value="1"/>
</dbReference>
<evidence type="ECO:0000256" key="11">
    <source>
        <dbReference type="ARBA" id="ARBA00033775"/>
    </source>
</evidence>
<keyword evidence="8" id="KW-0456">Lyase</keyword>
<evidence type="ECO:0000259" key="16">
    <source>
        <dbReference type="Pfam" id="PF20628"/>
    </source>
</evidence>
<proteinExistence type="inferred from homology"/>
<evidence type="ECO:0000256" key="3">
    <source>
        <dbReference type="ARBA" id="ARBA00022617"/>
    </source>
</evidence>
<dbReference type="NCBIfam" id="TIGR01412">
    <property type="entry name" value="tat_substr_1"/>
    <property type="match status" value="1"/>
</dbReference>
<evidence type="ECO:0000256" key="13">
    <source>
        <dbReference type="RuleBase" id="RU365017"/>
    </source>
</evidence>
<dbReference type="InterPro" id="IPR048328">
    <property type="entry name" value="Dyp_perox_C"/>
</dbReference>
<keyword evidence="18" id="KW-1185">Reference proteome</keyword>
<dbReference type="GO" id="GO:0004601">
    <property type="term" value="F:peroxidase activity"/>
    <property type="evidence" value="ECO:0007669"/>
    <property type="project" value="UniProtKB-KW"/>
</dbReference>
<dbReference type="InterPro" id="IPR048327">
    <property type="entry name" value="Dyp_perox_N"/>
</dbReference>
<keyword evidence="14" id="KW-0472">Membrane</keyword>
<feature type="chain" id="PRO_5018810205" description="Deferrochelatase" evidence="13">
    <location>
        <begin position="33"/>
        <end position="418"/>
    </location>
</feature>
<comment type="similarity">
    <text evidence="9 13">Belongs to the DyP-type peroxidase family.</text>
</comment>
<dbReference type="STRING" id="1451189.CFAL_07000"/>
<feature type="signal peptide" evidence="13">
    <location>
        <begin position="1"/>
        <end position="32"/>
    </location>
</feature>
<evidence type="ECO:0000256" key="5">
    <source>
        <dbReference type="ARBA" id="ARBA00022729"/>
    </source>
</evidence>
<reference evidence="17 18" key="1">
    <citation type="submission" date="2018-09" db="EMBL/GenBank/DDBJ databases">
        <title>Optimization and identification of Corynebacterium falsenii FN1-14 from fish paste.</title>
        <authorList>
            <person name="Daroonpunt R."/>
            <person name="Tanasupawat S."/>
        </authorList>
    </citation>
    <scope>NUCLEOTIDE SEQUENCE [LARGE SCALE GENOMIC DNA]</scope>
    <source>
        <strain evidence="17 18">FN1-14</strain>
    </source>
</reference>
<comment type="subcellular location">
    <subcellularLocation>
        <location evidence="1">Cell envelope</location>
    </subcellularLocation>
</comment>
<evidence type="ECO:0000256" key="6">
    <source>
        <dbReference type="ARBA" id="ARBA00023002"/>
    </source>
</evidence>
<keyword evidence="14" id="KW-0812">Transmembrane</keyword>
<dbReference type="EC" id="1.11.1.-" evidence="13"/>
<evidence type="ECO:0000256" key="9">
    <source>
        <dbReference type="ARBA" id="ARBA00025737"/>
    </source>
</evidence>
<keyword evidence="14" id="KW-1133">Transmembrane helix</keyword>
<dbReference type="PROSITE" id="PS51318">
    <property type="entry name" value="TAT"/>
    <property type="match status" value="1"/>
</dbReference>
<dbReference type="OrthoDB" id="9781066at2"/>
<comment type="cofactor">
    <cofactor evidence="13">
        <name>heme b</name>
        <dbReference type="ChEBI" id="CHEBI:60344"/>
    </cofactor>
    <text evidence="13">Binds 1 heme b (iron(II)-protoporphyrin IX) group non-covalently per subunit.</text>
</comment>
<dbReference type="InterPro" id="IPR006311">
    <property type="entry name" value="TAT_signal"/>
</dbReference>
<dbReference type="GO" id="GO:0004325">
    <property type="term" value="F:ferrochelatase activity"/>
    <property type="evidence" value="ECO:0007669"/>
    <property type="project" value="UniProtKB-EC"/>
</dbReference>
<organism evidence="17 18">
    <name type="scientific">Corynebacterium falsenii</name>
    <dbReference type="NCBI Taxonomy" id="108486"/>
    <lineage>
        <taxon>Bacteria</taxon>
        <taxon>Bacillati</taxon>
        <taxon>Actinomycetota</taxon>
        <taxon>Actinomycetes</taxon>
        <taxon>Mycobacteriales</taxon>
        <taxon>Corynebacteriaceae</taxon>
        <taxon>Corynebacterium</taxon>
    </lineage>
</organism>
<dbReference type="GO" id="GO:0005829">
    <property type="term" value="C:cytosol"/>
    <property type="evidence" value="ECO:0007669"/>
    <property type="project" value="TreeGrafter"/>
</dbReference>
<dbReference type="PROSITE" id="PS51404">
    <property type="entry name" value="DYP_PEROXIDASE"/>
    <property type="match status" value="1"/>
</dbReference>
<keyword evidence="6 13" id="KW-0560">Oxidoreductase</keyword>
<dbReference type="AlphaFoldDB" id="A0A418Q7C1"/>
<dbReference type="InterPro" id="IPR006314">
    <property type="entry name" value="Dyp_peroxidase"/>
</dbReference>
<evidence type="ECO:0000256" key="2">
    <source>
        <dbReference type="ARBA" id="ARBA00022559"/>
    </source>
</evidence>
<dbReference type="Pfam" id="PF20628">
    <property type="entry name" value="Dyp_perox_C"/>
    <property type="match status" value="1"/>
</dbReference>
<protein>
    <recommendedName>
        <fullName evidence="10 13">Deferrochelatase</fullName>
        <ecNumber evidence="13">1.11.1.-</ecNumber>
    </recommendedName>
    <alternativeName>
        <fullName evidence="11 13">Peroxidase EfeB</fullName>
    </alternativeName>
</protein>
<evidence type="ECO:0000256" key="7">
    <source>
        <dbReference type="ARBA" id="ARBA00023004"/>
    </source>
</evidence>
<name>A0A418Q7C1_9CORY</name>
<evidence type="ECO:0000256" key="4">
    <source>
        <dbReference type="ARBA" id="ARBA00022723"/>
    </source>
</evidence>
<evidence type="ECO:0000313" key="17">
    <source>
        <dbReference type="EMBL" id="RIX34859.1"/>
    </source>
</evidence>
<feature type="transmembrane region" description="Helical" evidence="14">
    <location>
        <begin position="355"/>
        <end position="378"/>
    </location>
</feature>
<accession>A0A418Q7C1</accession>
<feature type="domain" description="Dyp-type peroxidase N-terminal" evidence="15">
    <location>
        <begin position="52"/>
        <end position="215"/>
    </location>
</feature>
<dbReference type="GO" id="GO:0020037">
    <property type="term" value="F:heme binding"/>
    <property type="evidence" value="ECO:0007669"/>
    <property type="project" value="InterPro"/>
</dbReference>
<dbReference type="GO" id="GO:0030313">
    <property type="term" value="C:cell envelope"/>
    <property type="evidence" value="ECO:0007669"/>
    <property type="project" value="UniProtKB-SubCell"/>
</dbReference>
<comment type="caution">
    <text evidence="17">The sequence shown here is derived from an EMBL/GenBank/DDBJ whole genome shotgun (WGS) entry which is preliminary data.</text>
</comment>
<comment type="catalytic activity">
    <reaction evidence="12">
        <text>heme b + 2 H(+) = protoporphyrin IX + Fe(2+)</text>
        <dbReference type="Rhea" id="RHEA:22584"/>
        <dbReference type="ChEBI" id="CHEBI:15378"/>
        <dbReference type="ChEBI" id="CHEBI:29033"/>
        <dbReference type="ChEBI" id="CHEBI:57306"/>
        <dbReference type="ChEBI" id="CHEBI:60344"/>
        <dbReference type="EC" id="4.98.1.1"/>
    </reaction>
    <physiologicalReaction direction="left-to-right" evidence="12">
        <dbReference type="Rhea" id="RHEA:22585"/>
    </physiologicalReaction>
</comment>
<evidence type="ECO:0000256" key="12">
    <source>
        <dbReference type="ARBA" id="ARBA00048856"/>
    </source>
</evidence>
<dbReference type="PANTHER" id="PTHR30521">
    <property type="entry name" value="DEFERROCHELATASE/PEROXIDASE"/>
    <property type="match status" value="1"/>
</dbReference>
<feature type="domain" description="Dyp-type peroxidase C-terminal" evidence="16">
    <location>
        <begin position="227"/>
        <end position="405"/>
    </location>
</feature>
<evidence type="ECO:0000256" key="8">
    <source>
        <dbReference type="ARBA" id="ARBA00023239"/>
    </source>
</evidence>
<evidence type="ECO:0000256" key="14">
    <source>
        <dbReference type="SAM" id="Phobius"/>
    </source>
</evidence>
<keyword evidence="3 13" id="KW-0349">Heme</keyword>
<keyword evidence="4 13" id="KW-0479">Metal-binding</keyword>
<evidence type="ECO:0000256" key="10">
    <source>
        <dbReference type="ARBA" id="ARBA00033771"/>
    </source>
</evidence>
<dbReference type="InterPro" id="IPR006313">
    <property type="entry name" value="EfeB/EfeN"/>
</dbReference>
<gene>
    <name evidence="17" type="primary">efeB</name>
    <name evidence="17" type="ORF">D3M95_06000</name>
</gene>
<dbReference type="PANTHER" id="PTHR30521:SF4">
    <property type="entry name" value="DEFERROCHELATASE"/>
    <property type="match status" value="1"/>
</dbReference>
<keyword evidence="2 13" id="KW-0575">Peroxidase</keyword>
<dbReference type="Proteomes" id="UP000285278">
    <property type="component" value="Unassembled WGS sequence"/>
</dbReference>
<evidence type="ECO:0000313" key="18">
    <source>
        <dbReference type="Proteomes" id="UP000285278"/>
    </source>
</evidence>
<dbReference type="GO" id="GO:0033212">
    <property type="term" value="P:iron import into cell"/>
    <property type="evidence" value="ECO:0007669"/>
    <property type="project" value="InterPro"/>
</dbReference>
<dbReference type="EMBL" id="QXJK01000005">
    <property type="protein sequence ID" value="RIX34859.1"/>
    <property type="molecule type" value="Genomic_DNA"/>
</dbReference>
<evidence type="ECO:0000259" key="15">
    <source>
        <dbReference type="Pfam" id="PF04261"/>
    </source>
</evidence>
<evidence type="ECO:0000256" key="1">
    <source>
        <dbReference type="ARBA" id="ARBA00004196"/>
    </source>
</evidence>
<comment type="function">
    <text evidence="13">Involved in the recovery of exogenous heme iron. Extracts iron from heme while preserving the protoporphyrin ring intact.</text>
</comment>
<dbReference type="GO" id="GO:0046872">
    <property type="term" value="F:metal ion binding"/>
    <property type="evidence" value="ECO:0007669"/>
    <property type="project" value="UniProtKB-KW"/>
</dbReference>